<feature type="domain" description="DUF8128" evidence="3">
    <location>
        <begin position="66"/>
        <end position="347"/>
    </location>
</feature>
<dbReference type="Proteomes" id="UP000177124">
    <property type="component" value="Unassembled WGS sequence"/>
</dbReference>
<evidence type="ECO:0000256" key="1">
    <source>
        <dbReference type="SAM" id="Phobius"/>
    </source>
</evidence>
<dbReference type="Gene3D" id="3.40.50.300">
    <property type="entry name" value="P-loop containing nucleotide triphosphate hydrolases"/>
    <property type="match status" value="2"/>
</dbReference>
<proteinExistence type="predicted"/>
<evidence type="ECO:0000313" key="5">
    <source>
        <dbReference type="Proteomes" id="UP000177124"/>
    </source>
</evidence>
<evidence type="ECO:0000259" key="3">
    <source>
        <dbReference type="Pfam" id="PF26449"/>
    </source>
</evidence>
<keyword evidence="1" id="KW-1133">Transmembrane helix</keyword>
<comment type="caution">
    <text evidence="4">The sequence shown here is derived from an EMBL/GenBank/DDBJ whole genome shotgun (WGS) entry which is preliminary data.</text>
</comment>
<dbReference type="InterPro" id="IPR058441">
    <property type="entry name" value="DUF8128"/>
</dbReference>
<dbReference type="InterPro" id="IPR027417">
    <property type="entry name" value="P-loop_NTPase"/>
</dbReference>
<dbReference type="PANTHER" id="PTHR30121:SF11">
    <property type="entry name" value="AAA+ ATPASE DOMAIN-CONTAINING PROTEIN"/>
    <property type="match status" value="1"/>
</dbReference>
<reference evidence="4 5" key="1">
    <citation type="journal article" date="2016" name="Nat. Commun.">
        <title>Thousands of microbial genomes shed light on interconnected biogeochemical processes in an aquifer system.</title>
        <authorList>
            <person name="Anantharaman K."/>
            <person name="Brown C.T."/>
            <person name="Hug L.A."/>
            <person name="Sharon I."/>
            <person name="Castelle C.J."/>
            <person name="Probst A.J."/>
            <person name="Thomas B.C."/>
            <person name="Singh A."/>
            <person name="Wilkins M.J."/>
            <person name="Karaoz U."/>
            <person name="Brodie E.L."/>
            <person name="Williams K.H."/>
            <person name="Hubbard S.S."/>
            <person name="Banfield J.F."/>
        </authorList>
    </citation>
    <scope>NUCLEOTIDE SEQUENCE [LARGE SCALE GENOMIC DNA]</scope>
</reference>
<dbReference type="Pfam" id="PF26449">
    <property type="entry name" value="DUF8128"/>
    <property type="match status" value="1"/>
</dbReference>
<dbReference type="SUPFAM" id="SSF52540">
    <property type="entry name" value="P-loop containing nucleoside triphosphate hydrolases"/>
    <property type="match status" value="1"/>
</dbReference>
<evidence type="ECO:0000313" key="4">
    <source>
        <dbReference type="EMBL" id="OGD89801.1"/>
    </source>
</evidence>
<feature type="transmembrane region" description="Helical" evidence="1">
    <location>
        <begin position="28"/>
        <end position="50"/>
    </location>
</feature>
<keyword evidence="1" id="KW-0812">Transmembrane</keyword>
<dbReference type="InterPro" id="IPR019476">
    <property type="entry name" value="T4SS_TraD_DNA-bd"/>
</dbReference>
<dbReference type="STRING" id="1797716.A3D07_00105"/>
<dbReference type="PANTHER" id="PTHR30121">
    <property type="entry name" value="UNCHARACTERIZED PROTEIN YJGR-RELATED"/>
    <property type="match status" value="1"/>
</dbReference>
<accession>A0A1F5GD72</accession>
<name>A0A1F5GD72_9BACT</name>
<organism evidence="4 5">
    <name type="scientific">Candidatus Curtissbacteria bacterium RIFCSPHIGHO2_02_FULL_42_15</name>
    <dbReference type="NCBI Taxonomy" id="1797716"/>
    <lineage>
        <taxon>Bacteria</taxon>
        <taxon>Candidatus Curtissiibacteriota</taxon>
    </lineage>
</organism>
<feature type="domain" description="Type IV secretion system coupling protein TraD DNA-binding" evidence="2">
    <location>
        <begin position="385"/>
        <end position="682"/>
    </location>
</feature>
<dbReference type="EMBL" id="MFBF01000064">
    <property type="protein sequence ID" value="OGD89801.1"/>
    <property type="molecule type" value="Genomic_DNA"/>
</dbReference>
<dbReference type="InterPro" id="IPR051162">
    <property type="entry name" value="T4SS_component"/>
</dbReference>
<keyword evidence="1" id="KW-0472">Membrane</keyword>
<dbReference type="Pfam" id="PF10412">
    <property type="entry name" value="TrwB_AAD_bind"/>
    <property type="match status" value="1"/>
</dbReference>
<sequence length="788" mass="88699">MPIEDTARVAGQIDAISGLELFLRSLGFLGLAILALVGLAALVGYIWIIWVRNKDREARSLEFVLLQVAVPRDNEIKIDAAEQMFASLYSVYKSTTFSFLKPQDHISLEIVAWPEQIRFFISCPKNLQDLVEKQIHGAYPGADVREVEEYNIFSEEGKLAFAALKLGKSNYLPIKTYKELATDPLSSITSALAKMQPGEGAAVQILASPTDAKWRSAGKRFISKTKEAELSPKGEGKPAIPDPKKIEAIENNISKVGFNTVIRIVVSSTTEEQAKVHVDNIKSTFAQFSSEYNSFSTAGIRFKKQFIIDFVYRYMPLFANFGVLNAEELATLFHLPNKTVETPGIFWVNAKRAPAPAQLSTTGIHLGKSTYRGASKEIFLGDDDRRRHVYIVGKTGTGKTELLKHMVLQDIKAGHGVAFIDPHGDAAEDILNQIPPERAEDVIYFNPADTERPIGMNMLEAETEQEKHFVATYIVGLMYKLYDPHKTGIIGPRFEHAVRNAMLTVMSEPGNTFVEVVRVLTDAKFVQELLPKVEDPVVRRYWTDQIAQTADFHKSEVLDYIVSKFGRFVTNRMMRNIIGQSKSAFSLRDVMDSQKILIVNLSKGRVGEENSDFLGLILVPKILVAAMSRQDVPEEQRKDFFLYVDEFQNFATETFADILAEARKFRLNLIVANQFIGQIEEEVKNAVFGNVGTLINFRVGVTDANYLQHEFTPVFSETDLINVERFHAYVKTIVSNEPVQPFSLDTTLDLTKIERDPRIAEMIKQLSRLRYGRDVNVVDAEIIHRARL</sequence>
<protein>
    <submittedName>
        <fullName evidence="4">Uncharacterized protein</fullName>
    </submittedName>
</protein>
<gene>
    <name evidence="4" type="ORF">A3D07_00105</name>
</gene>
<dbReference type="AlphaFoldDB" id="A0A1F5GD72"/>
<evidence type="ECO:0000259" key="2">
    <source>
        <dbReference type="Pfam" id="PF10412"/>
    </source>
</evidence>